<proteinExistence type="predicted"/>
<comment type="caution">
    <text evidence="2">The sequence shown here is derived from an EMBL/GenBank/DDBJ whole genome shotgun (WGS) entry which is preliminary data.</text>
</comment>
<reference evidence="2 3" key="1">
    <citation type="journal article" date="2018" name="PLoS ONE">
        <title>The draft genome of Kipferlia bialata reveals reductive genome evolution in fornicate parasites.</title>
        <authorList>
            <person name="Tanifuji G."/>
            <person name="Takabayashi S."/>
            <person name="Kume K."/>
            <person name="Takagi M."/>
            <person name="Nakayama T."/>
            <person name="Kamikawa R."/>
            <person name="Inagaki Y."/>
            <person name="Hashimoto T."/>
        </authorList>
    </citation>
    <scope>NUCLEOTIDE SEQUENCE [LARGE SCALE GENOMIC DNA]</scope>
    <source>
        <strain evidence="2">NY0173</strain>
    </source>
</reference>
<feature type="compositionally biased region" description="Basic residues" evidence="1">
    <location>
        <begin position="160"/>
        <end position="175"/>
    </location>
</feature>
<evidence type="ECO:0000313" key="3">
    <source>
        <dbReference type="Proteomes" id="UP000265618"/>
    </source>
</evidence>
<organism evidence="2 3">
    <name type="scientific">Kipferlia bialata</name>
    <dbReference type="NCBI Taxonomy" id="797122"/>
    <lineage>
        <taxon>Eukaryota</taxon>
        <taxon>Metamonada</taxon>
        <taxon>Carpediemonas-like organisms</taxon>
        <taxon>Kipferlia</taxon>
    </lineage>
</organism>
<evidence type="ECO:0000256" key="1">
    <source>
        <dbReference type="SAM" id="MobiDB-lite"/>
    </source>
</evidence>
<evidence type="ECO:0000313" key="2">
    <source>
        <dbReference type="EMBL" id="GIQ84013.1"/>
    </source>
</evidence>
<gene>
    <name evidence="2" type="ORF">KIPB_005430</name>
</gene>
<dbReference type="AlphaFoldDB" id="A0A9K3GI73"/>
<accession>A0A9K3GI73</accession>
<feature type="region of interest" description="Disordered" evidence="1">
    <location>
        <begin position="138"/>
        <end position="175"/>
    </location>
</feature>
<sequence>MSSAVIDKPNRATVASVQVVMEKLVREMDLGDFAADENIMRFAASVMLDVKTSATMLAQARFSAAIAPFLIAWNVAHSQLEAEEIATSLFNSTREQVPDLANTTVTTGAPKQLTTSVQANAIAEIRSETRKKWIEAQESSHIELKRQEQETKKADERRQALLRRRARRGKLVMQP</sequence>
<dbReference type="Proteomes" id="UP000265618">
    <property type="component" value="Unassembled WGS sequence"/>
</dbReference>
<name>A0A9K3GI73_9EUKA</name>
<keyword evidence="3" id="KW-1185">Reference proteome</keyword>
<dbReference type="EMBL" id="BDIP01001271">
    <property type="protein sequence ID" value="GIQ84013.1"/>
    <property type="molecule type" value="Genomic_DNA"/>
</dbReference>
<feature type="compositionally biased region" description="Basic and acidic residues" evidence="1">
    <location>
        <begin position="138"/>
        <end position="159"/>
    </location>
</feature>
<protein>
    <submittedName>
        <fullName evidence="2">Uncharacterized protein</fullName>
    </submittedName>
</protein>